<sequence>MDKETSSHHELEISKEQDVHDVHATQAAEGDLTRWQAIRMYPKACLWILGIVWILCLCGFDNQAGGIVVGIPQFRQDFGYEYNGEYVLSTMWQSAFNGVPIAAAIIGNFVGSWVSDAIGRKLVLLSAVLISVAAVGMEFASTAVQLFLAGKTVNGFCLGMIQAVGATYVSEIAPLALRGLATSVCNISYCIGPYICFFINYGISSGTTAWAYRALFCAQWGFAAVALLFLPFMPESPWTYVIKGDSKKALRSYQRLLPTLEDAQRQLQVAEITYAEAQELTKGASFFECFKGTNLRRTMVACVPMILQPMCGVQFTISYTTYYFQLVGFSSHKSFQFTIAAQTLSIAGNFVAYFIVDRFGRRPNVLYGMLTMTIFDFITGGLGTNTENHSMLMSTVAFILMYGFFYNAAIGVVAWPIATENATSRLRSKTVALAFIGNQGLSMMWSFVLPYIFNPNAANLGAKVMFIFAAFCIISLPYIYFCHPETAGRSFEEIDELYSKHVPARKFSSFITDVNRARLDEPNV</sequence>
<dbReference type="PhylomeDB" id="A0A060TJ03"/>
<feature type="transmembrane region" description="Helical" evidence="8">
    <location>
        <begin position="122"/>
        <end position="147"/>
    </location>
</feature>
<feature type="transmembrane region" description="Helical" evidence="8">
    <location>
        <begin position="153"/>
        <end position="177"/>
    </location>
</feature>
<dbReference type="Pfam" id="PF00083">
    <property type="entry name" value="Sugar_tr"/>
    <property type="match status" value="1"/>
</dbReference>
<dbReference type="InterPro" id="IPR003663">
    <property type="entry name" value="Sugar/inositol_transpt"/>
</dbReference>
<dbReference type="PANTHER" id="PTHR48022:SF22">
    <property type="entry name" value="MAJOR FACILITATOR SUPERFAMILY (MFS) PROFILE DOMAIN-CONTAINING PROTEIN"/>
    <property type="match status" value="1"/>
</dbReference>
<gene>
    <name evidence="10" type="ORF">GNLVRS02_ARAD1D51040g</name>
</gene>
<dbReference type="Gene3D" id="1.20.1250.20">
    <property type="entry name" value="MFS general substrate transporter like domains"/>
    <property type="match status" value="1"/>
</dbReference>
<evidence type="ECO:0000256" key="3">
    <source>
        <dbReference type="ARBA" id="ARBA00022448"/>
    </source>
</evidence>
<keyword evidence="5 8" id="KW-1133">Transmembrane helix</keyword>
<evidence type="ECO:0000256" key="6">
    <source>
        <dbReference type="ARBA" id="ARBA00023136"/>
    </source>
</evidence>
<feature type="transmembrane region" description="Helical" evidence="8">
    <location>
        <begin position="396"/>
        <end position="418"/>
    </location>
</feature>
<evidence type="ECO:0000313" key="10">
    <source>
        <dbReference type="EMBL" id="CDP39131.1"/>
    </source>
</evidence>
<evidence type="ECO:0000256" key="4">
    <source>
        <dbReference type="ARBA" id="ARBA00022692"/>
    </source>
</evidence>
<feature type="transmembrane region" description="Helical" evidence="8">
    <location>
        <begin position="300"/>
        <end position="322"/>
    </location>
</feature>
<dbReference type="GO" id="GO:0016020">
    <property type="term" value="C:membrane"/>
    <property type="evidence" value="ECO:0007669"/>
    <property type="project" value="UniProtKB-SubCell"/>
</dbReference>
<feature type="transmembrane region" description="Helical" evidence="8">
    <location>
        <begin position="91"/>
        <end position="110"/>
    </location>
</feature>
<feature type="transmembrane region" description="Helical" evidence="8">
    <location>
        <begin position="184"/>
        <end position="203"/>
    </location>
</feature>
<keyword evidence="4 8" id="KW-0812">Transmembrane</keyword>
<dbReference type="InterPro" id="IPR050360">
    <property type="entry name" value="MFS_Sugar_Transporters"/>
</dbReference>
<feature type="transmembrane region" description="Helical" evidence="8">
    <location>
        <begin position="365"/>
        <end position="384"/>
    </location>
</feature>
<evidence type="ECO:0000256" key="8">
    <source>
        <dbReference type="SAM" id="Phobius"/>
    </source>
</evidence>
<dbReference type="AlphaFoldDB" id="A0A060TJ03"/>
<dbReference type="EMBL" id="HG937694">
    <property type="protein sequence ID" value="CDP39131.1"/>
    <property type="molecule type" value="Genomic_DNA"/>
</dbReference>
<keyword evidence="3 7" id="KW-0813">Transport</keyword>
<name>A0A060TJ03_BLAAD</name>
<dbReference type="InterPro" id="IPR020846">
    <property type="entry name" value="MFS_dom"/>
</dbReference>
<dbReference type="PANTHER" id="PTHR48022">
    <property type="entry name" value="PLASTIDIC GLUCOSE TRANSPORTER 4"/>
    <property type="match status" value="1"/>
</dbReference>
<feature type="transmembrane region" description="Helical" evidence="8">
    <location>
        <begin position="464"/>
        <end position="481"/>
    </location>
</feature>
<protein>
    <submittedName>
        <fullName evidence="10">ARAD1D51040p</fullName>
    </submittedName>
</protein>
<dbReference type="InterPro" id="IPR005829">
    <property type="entry name" value="Sugar_transporter_CS"/>
</dbReference>
<dbReference type="InterPro" id="IPR005828">
    <property type="entry name" value="MFS_sugar_transport-like"/>
</dbReference>
<dbReference type="PROSITE" id="PS00217">
    <property type="entry name" value="SUGAR_TRANSPORT_2"/>
    <property type="match status" value="1"/>
</dbReference>
<evidence type="ECO:0000259" key="9">
    <source>
        <dbReference type="PROSITE" id="PS50850"/>
    </source>
</evidence>
<reference evidence="10" key="1">
    <citation type="submission" date="2014-02" db="EMBL/GenBank/DDBJ databases">
        <authorList>
            <person name="Genoscope - CEA"/>
        </authorList>
    </citation>
    <scope>NUCLEOTIDE SEQUENCE</scope>
    <source>
        <strain evidence="10">LS3</strain>
    </source>
</reference>
<feature type="transmembrane region" description="Helical" evidence="8">
    <location>
        <begin position="44"/>
        <end position="71"/>
    </location>
</feature>
<dbReference type="PROSITE" id="PS00216">
    <property type="entry name" value="SUGAR_TRANSPORT_1"/>
    <property type="match status" value="1"/>
</dbReference>
<dbReference type="FunFam" id="1.20.1250.20:FF:000078">
    <property type="entry name" value="MFS maltose transporter, putative"/>
    <property type="match status" value="1"/>
</dbReference>
<feature type="transmembrane region" description="Helical" evidence="8">
    <location>
        <begin position="430"/>
        <end position="452"/>
    </location>
</feature>
<dbReference type="NCBIfam" id="TIGR00879">
    <property type="entry name" value="SP"/>
    <property type="match status" value="1"/>
</dbReference>
<accession>A0A060TJ03</accession>
<comment type="subcellular location">
    <subcellularLocation>
        <location evidence="1">Membrane</location>
        <topology evidence="1">Multi-pass membrane protein</topology>
    </subcellularLocation>
</comment>
<evidence type="ECO:0000256" key="5">
    <source>
        <dbReference type="ARBA" id="ARBA00022989"/>
    </source>
</evidence>
<dbReference type="PROSITE" id="PS50850">
    <property type="entry name" value="MFS"/>
    <property type="match status" value="1"/>
</dbReference>
<keyword evidence="6 8" id="KW-0472">Membrane</keyword>
<evidence type="ECO:0000256" key="7">
    <source>
        <dbReference type="RuleBase" id="RU003346"/>
    </source>
</evidence>
<organism evidence="10">
    <name type="scientific">Blastobotrys adeninivorans</name>
    <name type="common">Yeast</name>
    <name type="synonym">Arxula adeninivorans</name>
    <dbReference type="NCBI Taxonomy" id="409370"/>
    <lineage>
        <taxon>Eukaryota</taxon>
        <taxon>Fungi</taxon>
        <taxon>Dikarya</taxon>
        <taxon>Ascomycota</taxon>
        <taxon>Saccharomycotina</taxon>
        <taxon>Dipodascomycetes</taxon>
        <taxon>Dipodascales</taxon>
        <taxon>Trichomonascaceae</taxon>
        <taxon>Blastobotrys</taxon>
    </lineage>
</organism>
<evidence type="ECO:0000256" key="1">
    <source>
        <dbReference type="ARBA" id="ARBA00004141"/>
    </source>
</evidence>
<proteinExistence type="inferred from homology"/>
<feature type="transmembrane region" description="Helical" evidence="8">
    <location>
        <begin position="334"/>
        <end position="356"/>
    </location>
</feature>
<evidence type="ECO:0000256" key="2">
    <source>
        <dbReference type="ARBA" id="ARBA00010992"/>
    </source>
</evidence>
<dbReference type="InterPro" id="IPR036259">
    <property type="entry name" value="MFS_trans_sf"/>
</dbReference>
<dbReference type="SUPFAM" id="SSF103473">
    <property type="entry name" value="MFS general substrate transporter"/>
    <property type="match status" value="1"/>
</dbReference>
<reference evidence="10" key="2">
    <citation type="submission" date="2014-06" db="EMBL/GenBank/DDBJ databases">
        <title>The complete genome of Blastobotrys (Arxula) adeninivorans LS3 - a yeast of biotechnological interest.</title>
        <authorList>
            <person name="Kunze G."/>
            <person name="Gaillardin C."/>
            <person name="Czernicka M."/>
            <person name="Durrens P."/>
            <person name="Martin T."/>
            <person name="Boer E."/>
            <person name="Gabaldon T."/>
            <person name="Cruz J."/>
            <person name="Talla E."/>
            <person name="Marck C."/>
            <person name="Goffeau A."/>
            <person name="Barbe V."/>
            <person name="Baret P."/>
            <person name="Baronian K."/>
            <person name="Beier S."/>
            <person name="Bleykasten C."/>
            <person name="Bode R."/>
            <person name="Casaregola S."/>
            <person name="Despons L."/>
            <person name="Fairhead C."/>
            <person name="Giersberg M."/>
            <person name="Gierski P."/>
            <person name="Hahnel U."/>
            <person name="Hartmann A."/>
            <person name="Jankowska D."/>
            <person name="Jubin C."/>
            <person name="Jung P."/>
            <person name="Lafontaine I."/>
            <person name="Leh-Louis V."/>
            <person name="Lemaire M."/>
            <person name="Marcet-Houben M."/>
            <person name="Mascher M."/>
            <person name="Morel G."/>
            <person name="Richard G.-F."/>
            <person name="Riechen J."/>
            <person name="Sacerdot C."/>
            <person name="Sarkar A."/>
            <person name="Savel G."/>
            <person name="Schacherer J."/>
            <person name="Sherman D."/>
            <person name="Straub M.-L."/>
            <person name="Stein N."/>
            <person name="Thierry A."/>
            <person name="Trautwein-Schult A."/>
            <person name="Westhof E."/>
            <person name="Worch S."/>
            <person name="Dujon B."/>
            <person name="Souciet J.-L."/>
            <person name="Wincker P."/>
            <person name="Scholz U."/>
            <person name="Neuveglise N."/>
        </authorList>
    </citation>
    <scope>NUCLEOTIDE SEQUENCE</scope>
    <source>
        <strain evidence="10">LS3</strain>
    </source>
</reference>
<dbReference type="GO" id="GO:0005351">
    <property type="term" value="F:carbohydrate:proton symporter activity"/>
    <property type="evidence" value="ECO:0007669"/>
    <property type="project" value="TreeGrafter"/>
</dbReference>
<feature type="domain" description="Major facilitator superfamily (MFS) profile" evidence="9">
    <location>
        <begin position="47"/>
        <end position="487"/>
    </location>
</feature>
<comment type="similarity">
    <text evidence="2 7">Belongs to the major facilitator superfamily. Sugar transporter (TC 2.A.1.1) family.</text>
</comment>